<sequence length="103" mass="12119">MTGQELHQLLLEKWGRSYDVQLRRTQGKIFLQVMWKYLEQVSFPLNEVEYQEHLDSIANYLNGLGGETQVKTYIRETRERPRLGKAVSIPLDLGERAAEWLIQ</sequence>
<dbReference type="Pfam" id="PF11267">
    <property type="entry name" value="DUF3067"/>
    <property type="match status" value="1"/>
</dbReference>
<dbReference type="RefSeq" id="WP_169157229.1">
    <property type="nucleotide sequence ID" value="NZ_CAWPJE010000210.1"/>
</dbReference>
<organism evidence="1 2">
    <name type="scientific">Brasilonema bromeliae SPC951</name>
    <dbReference type="NCBI Taxonomy" id="385972"/>
    <lineage>
        <taxon>Bacteria</taxon>
        <taxon>Bacillati</taxon>
        <taxon>Cyanobacteriota</taxon>
        <taxon>Cyanophyceae</taxon>
        <taxon>Nostocales</taxon>
        <taxon>Scytonemataceae</taxon>
        <taxon>Brasilonema</taxon>
        <taxon>Bromeliae group (in: Brasilonema)</taxon>
    </lineage>
</organism>
<comment type="caution">
    <text evidence="1">The sequence shown here is derived from an EMBL/GenBank/DDBJ whole genome shotgun (WGS) entry which is preliminary data.</text>
</comment>
<dbReference type="InterPro" id="IPR021420">
    <property type="entry name" value="DUF3067"/>
</dbReference>
<accession>A0ABX1PEU5</accession>
<proteinExistence type="predicted"/>
<dbReference type="Proteomes" id="UP000718564">
    <property type="component" value="Unassembled WGS sequence"/>
</dbReference>
<dbReference type="PANTHER" id="PTHR35126">
    <property type="entry name" value="SLR0598 PROTEIN"/>
    <property type="match status" value="1"/>
</dbReference>
<dbReference type="EMBL" id="QMEB01000213">
    <property type="protein sequence ID" value="NMG22010.1"/>
    <property type="molecule type" value="Genomic_DNA"/>
</dbReference>
<gene>
    <name evidence="1" type="ORF">DP116_22170</name>
</gene>
<protein>
    <submittedName>
        <fullName evidence="1">DUF3067 domain-containing protein</fullName>
    </submittedName>
</protein>
<evidence type="ECO:0000313" key="2">
    <source>
        <dbReference type="Proteomes" id="UP000718564"/>
    </source>
</evidence>
<keyword evidence="2" id="KW-1185">Reference proteome</keyword>
<dbReference type="Gene3D" id="3.30.428.40">
    <property type="entry name" value="Protein of unknown function DUF3067"/>
    <property type="match status" value="1"/>
</dbReference>
<evidence type="ECO:0000313" key="1">
    <source>
        <dbReference type="EMBL" id="NMG22010.1"/>
    </source>
</evidence>
<reference evidence="1 2" key="1">
    <citation type="submission" date="2018-06" db="EMBL/GenBank/DDBJ databases">
        <title>Comparative genomics of Brasilonema spp. strains.</title>
        <authorList>
            <person name="Alvarenga D.O."/>
            <person name="Fiore M.F."/>
            <person name="Varani A.M."/>
        </authorList>
    </citation>
    <scope>NUCLEOTIDE SEQUENCE [LARGE SCALE GENOMIC DNA]</scope>
    <source>
        <strain evidence="1 2">SPC951</strain>
    </source>
</reference>
<name>A0ABX1PEU5_9CYAN</name>
<dbReference type="PANTHER" id="PTHR35126:SF1">
    <property type="entry name" value="DUF3067 DOMAIN-CONTAINING PROTEIN"/>
    <property type="match status" value="1"/>
</dbReference>